<dbReference type="GO" id="GO:0005524">
    <property type="term" value="F:ATP binding"/>
    <property type="evidence" value="ECO:0007669"/>
    <property type="project" value="UniProtKB-KW"/>
</dbReference>
<protein>
    <submittedName>
        <fullName evidence="8">Sigma 54-interacting transcriptional regulator</fullName>
    </submittedName>
</protein>
<evidence type="ECO:0000256" key="3">
    <source>
        <dbReference type="ARBA" id="ARBA00023015"/>
    </source>
</evidence>
<dbReference type="InterPro" id="IPR029016">
    <property type="entry name" value="GAF-like_dom_sf"/>
</dbReference>
<keyword evidence="1" id="KW-0547">Nucleotide-binding</keyword>
<evidence type="ECO:0000256" key="4">
    <source>
        <dbReference type="ARBA" id="ARBA00023125"/>
    </source>
</evidence>
<dbReference type="InterPro" id="IPR025662">
    <property type="entry name" value="Sigma_54_int_dom_ATP-bd_1"/>
</dbReference>
<dbReference type="InterPro" id="IPR003593">
    <property type="entry name" value="AAA+_ATPase"/>
</dbReference>
<dbReference type="InterPro" id="IPR027417">
    <property type="entry name" value="P-loop_NTPase"/>
</dbReference>
<dbReference type="InterPro" id="IPR002078">
    <property type="entry name" value="Sigma_54_int"/>
</dbReference>
<evidence type="ECO:0000256" key="6">
    <source>
        <dbReference type="ARBA" id="ARBA00023163"/>
    </source>
</evidence>
<gene>
    <name evidence="8" type="ORF">PQJ61_07125</name>
</gene>
<evidence type="ECO:0000313" key="9">
    <source>
        <dbReference type="Proteomes" id="UP001221217"/>
    </source>
</evidence>
<dbReference type="SUPFAM" id="SSF52540">
    <property type="entry name" value="P-loop containing nucleoside triphosphate hydrolases"/>
    <property type="match status" value="1"/>
</dbReference>
<evidence type="ECO:0000256" key="5">
    <source>
        <dbReference type="ARBA" id="ARBA00023159"/>
    </source>
</evidence>
<comment type="caution">
    <text evidence="8">The sequence shown here is derived from an EMBL/GenBank/DDBJ whole genome shotgun (WGS) entry which is preliminary data.</text>
</comment>
<keyword evidence="2" id="KW-0067">ATP-binding</keyword>
<evidence type="ECO:0000259" key="7">
    <source>
        <dbReference type="PROSITE" id="PS50045"/>
    </source>
</evidence>
<organism evidence="8 9">
    <name type="scientific">Candidatus Thalassospirochaeta sargassi</name>
    <dbReference type="NCBI Taxonomy" id="3119039"/>
    <lineage>
        <taxon>Bacteria</taxon>
        <taxon>Pseudomonadati</taxon>
        <taxon>Spirochaetota</taxon>
        <taxon>Spirochaetia</taxon>
        <taxon>Spirochaetales</taxon>
        <taxon>Spirochaetaceae</taxon>
        <taxon>Candidatus Thalassospirochaeta</taxon>
    </lineage>
</organism>
<dbReference type="FunFam" id="3.40.50.300:FF:000006">
    <property type="entry name" value="DNA-binding transcriptional regulator NtrC"/>
    <property type="match status" value="1"/>
</dbReference>
<dbReference type="SMART" id="SM00382">
    <property type="entry name" value="AAA"/>
    <property type="match status" value="1"/>
</dbReference>
<evidence type="ECO:0000313" key="8">
    <source>
        <dbReference type="EMBL" id="MDC7226520.1"/>
    </source>
</evidence>
<dbReference type="Pfam" id="PF13185">
    <property type="entry name" value="GAF_2"/>
    <property type="match status" value="1"/>
</dbReference>
<dbReference type="PROSITE" id="PS00675">
    <property type="entry name" value="SIGMA54_INTERACT_1"/>
    <property type="match status" value="1"/>
</dbReference>
<keyword evidence="5" id="KW-0010">Activator</keyword>
<dbReference type="Gene3D" id="3.40.50.300">
    <property type="entry name" value="P-loop containing nucleotide triphosphate hydrolases"/>
    <property type="match status" value="1"/>
</dbReference>
<dbReference type="SUPFAM" id="SSF55781">
    <property type="entry name" value="GAF domain-like"/>
    <property type="match status" value="1"/>
</dbReference>
<dbReference type="CDD" id="cd00009">
    <property type="entry name" value="AAA"/>
    <property type="match status" value="1"/>
</dbReference>
<name>A0AAJ1MMB5_9SPIO</name>
<keyword evidence="6" id="KW-0804">Transcription</keyword>
<dbReference type="PROSITE" id="PS50045">
    <property type="entry name" value="SIGMA54_INTERACT_4"/>
    <property type="match status" value="1"/>
</dbReference>
<reference evidence="8 9" key="1">
    <citation type="submission" date="2022-12" db="EMBL/GenBank/DDBJ databases">
        <title>Metagenome assembled genome from gulf of manar.</title>
        <authorList>
            <person name="Kohli P."/>
            <person name="Pk S."/>
            <person name="Venkata Ramana C."/>
            <person name="Sasikala C."/>
        </authorList>
    </citation>
    <scope>NUCLEOTIDE SEQUENCE [LARGE SCALE GENOMIC DNA]</scope>
    <source>
        <strain evidence="8">JB008</strain>
    </source>
</reference>
<dbReference type="GO" id="GO:0006355">
    <property type="term" value="P:regulation of DNA-templated transcription"/>
    <property type="evidence" value="ECO:0007669"/>
    <property type="project" value="InterPro"/>
</dbReference>
<dbReference type="Pfam" id="PF00158">
    <property type="entry name" value="Sigma54_activat"/>
    <property type="match status" value="1"/>
</dbReference>
<accession>A0AAJ1MMB5</accession>
<dbReference type="InterPro" id="IPR025943">
    <property type="entry name" value="Sigma_54_int_dom_ATP-bd_2"/>
</dbReference>
<dbReference type="SMART" id="SM00065">
    <property type="entry name" value="GAF"/>
    <property type="match status" value="1"/>
</dbReference>
<evidence type="ECO:0000256" key="2">
    <source>
        <dbReference type="ARBA" id="ARBA00022840"/>
    </source>
</evidence>
<dbReference type="GO" id="GO:0003677">
    <property type="term" value="F:DNA binding"/>
    <property type="evidence" value="ECO:0007669"/>
    <property type="project" value="UniProtKB-KW"/>
</dbReference>
<feature type="domain" description="Sigma-54 factor interaction" evidence="7">
    <location>
        <begin position="178"/>
        <end position="357"/>
    </location>
</feature>
<dbReference type="InterPro" id="IPR003018">
    <property type="entry name" value="GAF"/>
</dbReference>
<sequence>MIPEINNNEEILELILEGLNDLVDFELAVILKIRGKDRLEVQKAVGPLRSERLTDFAISLAERKDIAALMDAGKPYLFNEDEEHVDTYAEILEMPEGHSCLVSPLTFEDQPVGMLTLDHSACSKFSPEIVKFIGTISKLITIIIAQSDTSAYMLEKQKLLTEERNLLLSAESIKFSKVIGNSQAWHSVLDAVKLVAGSDVSVLIQGETGTGKEEIARLLHRLSARDGRPFVALNCSTLTPSLAESALFGHEKGAFTDAYSSRKGQFELADGGTLFLDEIGDLPMEVQPKLLRALQEGAFERVGGEKQIKCDVRIVAASHIDLQEAIGRKAFREDLYYRIGVFPLHLPALRERDNDVL</sequence>
<feature type="non-terminal residue" evidence="8">
    <location>
        <position position="357"/>
    </location>
</feature>
<dbReference type="Proteomes" id="UP001221217">
    <property type="component" value="Unassembled WGS sequence"/>
</dbReference>
<dbReference type="Gene3D" id="3.30.450.40">
    <property type="match status" value="1"/>
</dbReference>
<dbReference type="PROSITE" id="PS00676">
    <property type="entry name" value="SIGMA54_INTERACT_2"/>
    <property type="match status" value="1"/>
</dbReference>
<keyword evidence="4" id="KW-0238">DNA-binding</keyword>
<dbReference type="PANTHER" id="PTHR32071">
    <property type="entry name" value="TRANSCRIPTIONAL REGULATORY PROTEIN"/>
    <property type="match status" value="1"/>
</dbReference>
<dbReference type="PANTHER" id="PTHR32071:SF117">
    <property type="entry name" value="PTS-DEPENDENT DIHYDROXYACETONE KINASE OPERON REGULATORY PROTEIN-RELATED"/>
    <property type="match status" value="1"/>
</dbReference>
<proteinExistence type="predicted"/>
<keyword evidence="3" id="KW-0805">Transcription regulation</keyword>
<dbReference type="AlphaFoldDB" id="A0AAJ1MMB5"/>
<evidence type="ECO:0000256" key="1">
    <source>
        <dbReference type="ARBA" id="ARBA00022741"/>
    </source>
</evidence>
<dbReference type="EMBL" id="JAQQAL010000013">
    <property type="protein sequence ID" value="MDC7226520.1"/>
    <property type="molecule type" value="Genomic_DNA"/>
</dbReference>